<protein>
    <submittedName>
        <fullName evidence="4">NADPH2:quinone reductase</fullName>
        <ecNumber evidence="4">1.6.5.5</ecNumber>
    </submittedName>
</protein>
<dbReference type="PANTHER" id="PTHR48106">
    <property type="entry name" value="QUINONE OXIDOREDUCTASE PIG3-RELATED"/>
    <property type="match status" value="1"/>
</dbReference>
<evidence type="ECO:0000259" key="3">
    <source>
        <dbReference type="SMART" id="SM00829"/>
    </source>
</evidence>
<dbReference type="GO" id="GO:0003960">
    <property type="term" value="F:quinone reductase (NADPH) activity"/>
    <property type="evidence" value="ECO:0007669"/>
    <property type="project" value="UniProtKB-EC"/>
</dbReference>
<evidence type="ECO:0000313" key="5">
    <source>
        <dbReference type="Proteomes" id="UP001519363"/>
    </source>
</evidence>
<keyword evidence="2 4" id="KW-0560">Oxidoreductase</keyword>
<evidence type="ECO:0000256" key="1">
    <source>
        <dbReference type="ARBA" id="ARBA00022857"/>
    </source>
</evidence>
<dbReference type="Gene3D" id="3.40.50.720">
    <property type="entry name" value="NAD(P)-binding Rossmann-like Domain"/>
    <property type="match status" value="1"/>
</dbReference>
<dbReference type="PROSITE" id="PS01162">
    <property type="entry name" value="QOR_ZETA_CRYSTAL"/>
    <property type="match status" value="1"/>
</dbReference>
<dbReference type="Pfam" id="PF13602">
    <property type="entry name" value="ADH_zinc_N_2"/>
    <property type="match status" value="1"/>
</dbReference>
<evidence type="ECO:0000256" key="2">
    <source>
        <dbReference type="ARBA" id="ARBA00023002"/>
    </source>
</evidence>
<dbReference type="Gene3D" id="3.90.180.10">
    <property type="entry name" value="Medium-chain alcohol dehydrogenases, catalytic domain"/>
    <property type="match status" value="1"/>
</dbReference>
<dbReference type="EC" id="1.6.5.5" evidence="4"/>
<proteinExistence type="predicted"/>
<reference evidence="4 5" key="1">
    <citation type="submission" date="2021-03" db="EMBL/GenBank/DDBJ databases">
        <title>Sequencing the genomes of 1000 actinobacteria strains.</title>
        <authorList>
            <person name="Klenk H.-P."/>
        </authorList>
    </citation>
    <scope>NUCLEOTIDE SEQUENCE [LARGE SCALE GENOMIC DNA]</scope>
    <source>
        <strain evidence="4 5">DSM 44580</strain>
    </source>
</reference>
<dbReference type="InterPro" id="IPR011032">
    <property type="entry name" value="GroES-like_sf"/>
</dbReference>
<dbReference type="InterPro" id="IPR002364">
    <property type="entry name" value="Quin_OxRdtase/zeta-crystal_CS"/>
</dbReference>
<dbReference type="SUPFAM" id="SSF50129">
    <property type="entry name" value="GroES-like"/>
    <property type="match status" value="1"/>
</dbReference>
<feature type="domain" description="Enoyl reductase (ER)" evidence="3">
    <location>
        <begin position="10"/>
        <end position="307"/>
    </location>
</feature>
<comment type="caution">
    <text evidence="4">The sequence shown here is derived from an EMBL/GenBank/DDBJ whole genome shotgun (WGS) entry which is preliminary data.</text>
</comment>
<dbReference type="InterPro" id="IPR036291">
    <property type="entry name" value="NAD(P)-bd_dom_sf"/>
</dbReference>
<dbReference type="RefSeq" id="WP_209706262.1">
    <property type="nucleotide sequence ID" value="NZ_JAGIOO010000001.1"/>
</dbReference>
<sequence length="310" mass="31548">MRAVWLREYGGPEVLVPGKAPDPVPGPGQVLVEVAYANTTFVETRFRAGLPGPFRAELPVIPGNGVGGVVVDGPADLLGARVVGALRGSGGYAELAVVDLGTLYRVPDGLALDAAVALLADGRTAEMLVRATGVRAGDRVLVEAAAGGVGGLLVQLARARGATVLAAAGGAHKLAHARGLGADAVVDYTGPDWTRGQAEVDVVFDGVGGDIGRAAFTLLARGGRMVSYGLASGEWAAVPEEEAAARGIALVSLTPNPELVRTSTEHVLAEAAAGRLRPIIGQRFALADAAGAHRAIESRTTIGKTLLEVR</sequence>
<dbReference type="SMART" id="SM00829">
    <property type="entry name" value="PKS_ER"/>
    <property type="match status" value="1"/>
</dbReference>
<dbReference type="Proteomes" id="UP001519363">
    <property type="component" value="Unassembled WGS sequence"/>
</dbReference>
<accession>A0ABS5A613</accession>
<dbReference type="PANTHER" id="PTHR48106:SF13">
    <property type="entry name" value="QUINONE OXIDOREDUCTASE-RELATED"/>
    <property type="match status" value="1"/>
</dbReference>
<dbReference type="SUPFAM" id="SSF51735">
    <property type="entry name" value="NAD(P)-binding Rossmann-fold domains"/>
    <property type="match status" value="1"/>
</dbReference>
<gene>
    <name evidence="4" type="ORF">JOF53_000549</name>
</gene>
<evidence type="ECO:0000313" key="4">
    <source>
        <dbReference type="EMBL" id="MBP2471677.1"/>
    </source>
</evidence>
<keyword evidence="1" id="KW-0521">NADP</keyword>
<keyword evidence="5" id="KW-1185">Reference proteome</keyword>
<name>A0ABS5A613_9PSEU</name>
<dbReference type="InterPro" id="IPR020843">
    <property type="entry name" value="ER"/>
</dbReference>
<dbReference type="EMBL" id="JAGIOO010000001">
    <property type="protein sequence ID" value="MBP2471677.1"/>
    <property type="molecule type" value="Genomic_DNA"/>
</dbReference>
<organism evidence="4 5">
    <name type="scientific">Crossiella equi</name>
    <dbReference type="NCBI Taxonomy" id="130796"/>
    <lineage>
        <taxon>Bacteria</taxon>
        <taxon>Bacillati</taxon>
        <taxon>Actinomycetota</taxon>
        <taxon>Actinomycetes</taxon>
        <taxon>Pseudonocardiales</taxon>
        <taxon>Pseudonocardiaceae</taxon>
        <taxon>Crossiella</taxon>
    </lineage>
</organism>